<feature type="region of interest" description="Disordered" evidence="1">
    <location>
        <begin position="198"/>
        <end position="256"/>
    </location>
</feature>
<organism evidence="2 4">
    <name type="scientific">Athelia psychrophila</name>
    <dbReference type="NCBI Taxonomy" id="1759441"/>
    <lineage>
        <taxon>Eukaryota</taxon>
        <taxon>Fungi</taxon>
        <taxon>Dikarya</taxon>
        <taxon>Basidiomycota</taxon>
        <taxon>Agaricomycotina</taxon>
        <taxon>Agaricomycetes</taxon>
        <taxon>Agaricomycetidae</taxon>
        <taxon>Atheliales</taxon>
        <taxon>Atheliaceae</taxon>
        <taxon>Athelia</taxon>
    </lineage>
</organism>
<keyword evidence="4" id="KW-1185">Reference proteome</keyword>
<sequence length="256" mass="28545">MALGVCCTRGCAPPARYNSHEIDVSRRLSAQTHSLLLSLRRRFHPQRYAQAVRFLEGIGEWHGSYLSQYRPHMSMMKLLIVFLRDIGDPDVGIVITETLQITLRASTHIPGRPHPNRSFGCSILALHLCDAVFFNWILHNEPLKERVEAWARAPLLVSITLPLHLPPLHTTLSTAIRGHSLQWIMSFGRTIGGYAHQDEGGAARGRPDHGLGGGVEDMGNRTRLMAKQGEKEDRGGYTWSGPRNSVQYEGQEGNVA</sequence>
<protein>
    <submittedName>
        <fullName evidence="2">Uncharacterized protein</fullName>
    </submittedName>
</protein>
<gene>
    <name evidence="3" type="ORF">FIBSPDRAFT_939007</name>
    <name evidence="2" type="ORF">FIBSPDRAFT_939986</name>
</gene>
<dbReference type="Proteomes" id="UP000076532">
    <property type="component" value="Unassembled WGS sequence"/>
</dbReference>
<dbReference type="AlphaFoldDB" id="A0A167WUI8"/>
<feature type="compositionally biased region" description="Basic and acidic residues" evidence="1">
    <location>
        <begin position="198"/>
        <end position="209"/>
    </location>
</feature>
<evidence type="ECO:0000313" key="3">
    <source>
        <dbReference type="EMBL" id="KZP08375.1"/>
    </source>
</evidence>
<evidence type="ECO:0000256" key="1">
    <source>
        <dbReference type="SAM" id="MobiDB-lite"/>
    </source>
</evidence>
<accession>A0A167WUI8</accession>
<proteinExistence type="predicted"/>
<reference evidence="2 4" key="1">
    <citation type="journal article" date="2016" name="Mol. Biol. Evol.">
        <title>Comparative Genomics of Early-Diverging Mushroom-Forming Fungi Provides Insights into the Origins of Lignocellulose Decay Capabilities.</title>
        <authorList>
            <person name="Nagy L.G."/>
            <person name="Riley R."/>
            <person name="Tritt A."/>
            <person name="Adam C."/>
            <person name="Daum C."/>
            <person name="Floudas D."/>
            <person name="Sun H."/>
            <person name="Yadav J.S."/>
            <person name="Pangilinan J."/>
            <person name="Larsson K.H."/>
            <person name="Matsuura K."/>
            <person name="Barry K."/>
            <person name="Labutti K."/>
            <person name="Kuo R."/>
            <person name="Ohm R.A."/>
            <person name="Bhattacharya S.S."/>
            <person name="Shirouzu T."/>
            <person name="Yoshinaga Y."/>
            <person name="Martin F.M."/>
            <person name="Grigoriev I.V."/>
            <person name="Hibbett D.S."/>
        </authorList>
    </citation>
    <scope>NUCLEOTIDE SEQUENCE [LARGE SCALE GENOMIC DNA]</scope>
    <source>
        <strain evidence="2 4">CBS 109695</strain>
    </source>
</reference>
<dbReference type="EMBL" id="KV417785">
    <property type="protein sequence ID" value="KZP06493.1"/>
    <property type="molecule type" value="Genomic_DNA"/>
</dbReference>
<evidence type="ECO:0000313" key="2">
    <source>
        <dbReference type="EMBL" id="KZP06493.1"/>
    </source>
</evidence>
<dbReference type="EMBL" id="KV417722">
    <property type="protein sequence ID" value="KZP08375.1"/>
    <property type="molecule type" value="Genomic_DNA"/>
</dbReference>
<evidence type="ECO:0000313" key="4">
    <source>
        <dbReference type="Proteomes" id="UP000076532"/>
    </source>
</evidence>
<name>A0A167WUI8_9AGAM</name>